<keyword evidence="2" id="KW-0812">Transmembrane</keyword>
<feature type="transmembrane region" description="Helical" evidence="2">
    <location>
        <begin position="147"/>
        <end position="165"/>
    </location>
</feature>
<dbReference type="Proteomes" id="UP000190367">
    <property type="component" value="Unassembled WGS sequence"/>
</dbReference>
<protein>
    <recommendedName>
        <fullName evidence="5">Zinc-finger</fullName>
    </recommendedName>
</protein>
<sequence>MAVEIDISNYESYLLSYVDNELNDAEQAALEQFLQQHPHIRAELELLKGACVVPDEQVVFEQKAALYRQSPAASADAYESMMLSYVDGELPAEETARLKSWLKEHPEAQKEMALLQVVKLEPDTTVVFANKASLYRTSRKTISMTPYWWGATAAAVLTGLLIWLLPPGDRHNRQPIAGTVTKEAMAPPAAQPETTTVPAPAPEKTGTPAAFPAEAPRPEVAHMPAGRTASRKKETAPAKVTPVTPAPQQPQNNNTVASTTVAAADVPVISTLPSPRNTSDEVVEKHLQQNTTLAAAAPADNTPAAGPAKETVIAANMPAMPAKASSPVAAAPAPAAVKGELILSVSGSDSRILDKVTNVAKFFSRKRNK</sequence>
<organism evidence="3 4">
    <name type="scientific">Chitinophaga eiseniae</name>
    <dbReference type="NCBI Taxonomy" id="634771"/>
    <lineage>
        <taxon>Bacteria</taxon>
        <taxon>Pseudomonadati</taxon>
        <taxon>Bacteroidota</taxon>
        <taxon>Chitinophagia</taxon>
        <taxon>Chitinophagales</taxon>
        <taxon>Chitinophagaceae</taxon>
        <taxon>Chitinophaga</taxon>
    </lineage>
</organism>
<feature type="compositionally biased region" description="Low complexity" evidence="1">
    <location>
        <begin position="183"/>
        <end position="198"/>
    </location>
</feature>
<feature type="region of interest" description="Disordered" evidence="1">
    <location>
        <begin position="182"/>
        <end position="254"/>
    </location>
</feature>
<dbReference type="STRING" id="634771.SAMN04488128_1021390"/>
<dbReference type="EMBL" id="FUWZ01000002">
    <property type="protein sequence ID" value="SKA18037.1"/>
    <property type="molecule type" value="Genomic_DNA"/>
</dbReference>
<keyword evidence="4" id="KW-1185">Reference proteome</keyword>
<gene>
    <name evidence="3" type="ORF">SAMN04488128_1021390</name>
</gene>
<evidence type="ECO:0000313" key="4">
    <source>
        <dbReference type="Proteomes" id="UP000190367"/>
    </source>
</evidence>
<dbReference type="OrthoDB" id="661324at2"/>
<accession>A0A1T4RQ74</accession>
<name>A0A1T4RQ74_9BACT</name>
<evidence type="ECO:0008006" key="5">
    <source>
        <dbReference type="Google" id="ProtNLM"/>
    </source>
</evidence>
<dbReference type="RefSeq" id="WP_078669859.1">
    <property type="nucleotide sequence ID" value="NZ_FUWZ01000002.1"/>
</dbReference>
<dbReference type="AlphaFoldDB" id="A0A1T4RQ74"/>
<reference evidence="4" key="1">
    <citation type="submission" date="2017-02" db="EMBL/GenBank/DDBJ databases">
        <authorList>
            <person name="Varghese N."/>
            <person name="Submissions S."/>
        </authorList>
    </citation>
    <scope>NUCLEOTIDE SEQUENCE [LARGE SCALE GENOMIC DNA]</scope>
    <source>
        <strain evidence="4">DSM 22224</strain>
    </source>
</reference>
<keyword evidence="2" id="KW-1133">Transmembrane helix</keyword>
<keyword evidence="2" id="KW-0472">Membrane</keyword>
<evidence type="ECO:0000313" key="3">
    <source>
        <dbReference type="EMBL" id="SKA18037.1"/>
    </source>
</evidence>
<evidence type="ECO:0000256" key="1">
    <source>
        <dbReference type="SAM" id="MobiDB-lite"/>
    </source>
</evidence>
<proteinExistence type="predicted"/>
<evidence type="ECO:0000256" key="2">
    <source>
        <dbReference type="SAM" id="Phobius"/>
    </source>
</evidence>